<keyword evidence="8" id="KW-1185">Reference proteome</keyword>
<name>A0A6G4WJP1_9HYPH</name>
<dbReference type="AlphaFoldDB" id="A0A6G4WJP1"/>
<dbReference type="Pfam" id="PF02782">
    <property type="entry name" value="FGGY_C"/>
    <property type="match status" value="1"/>
</dbReference>
<dbReference type="InterPro" id="IPR018485">
    <property type="entry name" value="FGGY_C"/>
</dbReference>
<dbReference type="PANTHER" id="PTHR43095">
    <property type="entry name" value="SUGAR KINASE"/>
    <property type="match status" value="1"/>
</dbReference>
<dbReference type="EMBL" id="JAAKZF010000067">
    <property type="protein sequence ID" value="NGO54834.1"/>
    <property type="molecule type" value="Genomic_DNA"/>
</dbReference>
<evidence type="ECO:0000256" key="3">
    <source>
        <dbReference type="ARBA" id="ARBA00022777"/>
    </source>
</evidence>
<dbReference type="InterPro" id="IPR050406">
    <property type="entry name" value="FGGY_Carb_Kinase"/>
</dbReference>
<accession>A0A6G4WJP1</accession>
<sequence length="497" mass="54366">MNHYLGIDIGTFESKGVIVDASGRIVASALKPHRMLVPRPGWAEHRPKQDWWGDFRTICKKLLAGSGIAPNSIRAVSTSAIGPCMLPVDGDGEALSNAVLYGVDTRAANEIDELNAAIGPDRILERCGNALTSQSVGPKILWLKKNQPEVFRETENIVTSTTYLVQKLTGECVIDHYSAANFSPLYLVDRQGWSTELAPDIVDIERLPKIIWTTAVAGHVTARAAHATGLAKGTPVIAGTIDAAAEALSVGVVRKGDMMVMYGSTVFTIMLSKNRIEDARLWYAPWLFPGEHASMAGLATSGTLTHWFRDQAARDLDPDEAFAKLAREAEASPPGANGLVMLPYFSGERTPIHDPDAKGMIFGLNLTHRRGDLYRALLEGIACGTNHIIETYRDIGHMPGSLIAVGGGTRNHVWPQAVSDISGMAQTICRNSVGASYGDAFLAALGVGDVSKRDILTWNPEERRIKPDRKNRPVYERRYKVFRQLYERNRDLMAELP</sequence>
<proteinExistence type="inferred from homology"/>
<evidence type="ECO:0000313" key="7">
    <source>
        <dbReference type="EMBL" id="NGO54834.1"/>
    </source>
</evidence>
<dbReference type="GO" id="GO:0016301">
    <property type="term" value="F:kinase activity"/>
    <property type="evidence" value="ECO:0007669"/>
    <property type="project" value="UniProtKB-KW"/>
</dbReference>
<dbReference type="RefSeq" id="WP_165033167.1">
    <property type="nucleotide sequence ID" value="NZ_JAAKZF010000067.1"/>
</dbReference>
<keyword evidence="3 4" id="KW-0418">Kinase</keyword>
<comment type="caution">
    <text evidence="7">The sequence shown here is derived from an EMBL/GenBank/DDBJ whole genome shotgun (WGS) entry which is preliminary data.</text>
</comment>
<dbReference type="SUPFAM" id="SSF53067">
    <property type="entry name" value="Actin-like ATPase domain"/>
    <property type="match status" value="2"/>
</dbReference>
<evidence type="ECO:0000259" key="6">
    <source>
        <dbReference type="Pfam" id="PF02782"/>
    </source>
</evidence>
<organism evidence="7 8">
    <name type="scientific">Allomesorhizobium camelthorni</name>
    <dbReference type="NCBI Taxonomy" id="475069"/>
    <lineage>
        <taxon>Bacteria</taxon>
        <taxon>Pseudomonadati</taxon>
        <taxon>Pseudomonadota</taxon>
        <taxon>Alphaproteobacteria</taxon>
        <taxon>Hyphomicrobiales</taxon>
        <taxon>Phyllobacteriaceae</taxon>
        <taxon>Allomesorhizobium</taxon>
    </lineage>
</organism>
<evidence type="ECO:0000256" key="2">
    <source>
        <dbReference type="ARBA" id="ARBA00022679"/>
    </source>
</evidence>
<comment type="similarity">
    <text evidence="1 4">Belongs to the FGGY kinase family.</text>
</comment>
<evidence type="ECO:0000313" key="8">
    <source>
        <dbReference type="Proteomes" id="UP001642900"/>
    </source>
</evidence>
<evidence type="ECO:0000259" key="5">
    <source>
        <dbReference type="Pfam" id="PF00370"/>
    </source>
</evidence>
<dbReference type="InterPro" id="IPR018484">
    <property type="entry name" value="FGGY_N"/>
</dbReference>
<keyword evidence="2 4" id="KW-0808">Transferase</keyword>
<dbReference type="InterPro" id="IPR018483">
    <property type="entry name" value="Carb_kinase_FGGY_CS"/>
</dbReference>
<dbReference type="InterPro" id="IPR000577">
    <property type="entry name" value="Carb_kinase_FGGY"/>
</dbReference>
<reference evidence="7 8" key="1">
    <citation type="submission" date="2020-02" db="EMBL/GenBank/DDBJ databases">
        <title>Genome sequence of strain CCNWXJ40-4.</title>
        <authorList>
            <person name="Gao J."/>
            <person name="Sun J."/>
        </authorList>
    </citation>
    <scope>NUCLEOTIDE SEQUENCE [LARGE SCALE GENOMIC DNA]</scope>
    <source>
        <strain evidence="7 8">CCNWXJ 40-4</strain>
    </source>
</reference>
<dbReference type="Pfam" id="PF00370">
    <property type="entry name" value="FGGY_N"/>
    <property type="match status" value="1"/>
</dbReference>
<dbReference type="PROSITE" id="PS00445">
    <property type="entry name" value="FGGY_KINASES_2"/>
    <property type="match status" value="1"/>
</dbReference>
<feature type="domain" description="Carbohydrate kinase FGGY C-terminal" evidence="6">
    <location>
        <begin position="259"/>
        <end position="445"/>
    </location>
</feature>
<dbReference type="GO" id="GO:0005975">
    <property type="term" value="P:carbohydrate metabolic process"/>
    <property type="evidence" value="ECO:0007669"/>
    <property type="project" value="InterPro"/>
</dbReference>
<evidence type="ECO:0000256" key="4">
    <source>
        <dbReference type="RuleBase" id="RU003733"/>
    </source>
</evidence>
<dbReference type="Gene3D" id="3.30.420.40">
    <property type="match status" value="2"/>
</dbReference>
<dbReference type="CDD" id="cd07804">
    <property type="entry name" value="ASKHA_NBD_FGGY_RrXK-like"/>
    <property type="match status" value="1"/>
</dbReference>
<dbReference type="Proteomes" id="UP001642900">
    <property type="component" value="Unassembled WGS sequence"/>
</dbReference>
<dbReference type="PANTHER" id="PTHR43095:SF5">
    <property type="entry name" value="XYLULOSE KINASE"/>
    <property type="match status" value="1"/>
</dbReference>
<feature type="domain" description="Carbohydrate kinase FGGY N-terminal" evidence="5">
    <location>
        <begin position="4"/>
        <end position="248"/>
    </location>
</feature>
<dbReference type="PIRSF" id="PIRSF000538">
    <property type="entry name" value="GlpK"/>
    <property type="match status" value="1"/>
</dbReference>
<evidence type="ECO:0000256" key="1">
    <source>
        <dbReference type="ARBA" id="ARBA00009156"/>
    </source>
</evidence>
<dbReference type="InterPro" id="IPR043129">
    <property type="entry name" value="ATPase_NBD"/>
</dbReference>
<dbReference type="GO" id="GO:0016773">
    <property type="term" value="F:phosphotransferase activity, alcohol group as acceptor"/>
    <property type="evidence" value="ECO:0007669"/>
    <property type="project" value="InterPro"/>
</dbReference>
<gene>
    <name evidence="7" type="ORF">G6N73_27585</name>
</gene>
<protein>
    <submittedName>
        <fullName evidence="7">FGGY-family carbohydrate kinase</fullName>
    </submittedName>
</protein>